<name>A0ABY9Z2K3_9GAMM</name>
<dbReference type="InterPro" id="IPR007474">
    <property type="entry name" value="ApaG_domain"/>
</dbReference>
<dbReference type="Gene3D" id="2.60.40.1470">
    <property type="entry name" value="ApaG domain"/>
    <property type="match status" value="1"/>
</dbReference>
<sequence length="140" mass="15553">MNEHDTDAADILDHSAGEPAIHVSVTPRYRADESREAESQYVFSYTVTLYNRGDCSVQLLARYWKITQGSGDVREVRGKGVIGQQPLIGPGQHFRYTSRAVLDTPVGIMEGAYTLFDTTTQRPFDVPVALFRLAQPAAIH</sequence>
<dbReference type="SUPFAM" id="SSF110069">
    <property type="entry name" value="ApaG-like"/>
    <property type="match status" value="1"/>
</dbReference>
<reference evidence="2 3" key="1">
    <citation type="submission" date="2023-03" db="EMBL/GenBank/DDBJ databases">
        <title>Halomonas sp. nov., isolated from Korean tranditional fermented seafood 'Jeotgal'.</title>
        <authorList>
            <person name="Kim B."/>
            <person name="Shin N.-R."/>
        </authorList>
    </citation>
    <scope>NUCLEOTIDE SEQUENCE [LARGE SCALE GENOMIC DNA]</scope>
    <source>
        <strain evidence="2 3">SG2L-4</strain>
    </source>
</reference>
<dbReference type="InterPro" id="IPR036767">
    <property type="entry name" value="ApaG_sf"/>
</dbReference>
<dbReference type="EMBL" id="CP119391">
    <property type="protein sequence ID" value="WNK20901.1"/>
    <property type="molecule type" value="Genomic_DNA"/>
</dbReference>
<dbReference type="RefSeq" id="WP_311884761.1">
    <property type="nucleotide sequence ID" value="NZ_CP119391.1"/>
</dbReference>
<dbReference type="PROSITE" id="PS51087">
    <property type="entry name" value="APAG"/>
    <property type="match status" value="1"/>
</dbReference>
<evidence type="ECO:0000313" key="2">
    <source>
        <dbReference type="EMBL" id="WNK20901.1"/>
    </source>
</evidence>
<dbReference type="PANTHER" id="PTHR14289:SF16">
    <property type="entry name" value="POLYMERASE DELTA-INTERACTING PROTEIN 2"/>
    <property type="match status" value="1"/>
</dbReference>
<organism evidence="2 3">
    <name type="scientific">Halomonas piscis</name>
    <dbReference type="NCBI Taxonomy" id="3031727"/>
    <lineage>
        <taxon>Bacteria</taxon>
        <taxon>Pseudomonadati</taxon>
        <taxon>Pseudomonadota</taxon>
        <taxon>Gammaproteobacteria</taxon>
        <taxon>Oceanospirillales</taxon>
        <taxon>Halomonadaceae</taxon>
        <taxon>Halomonas</taxon>
    </lineage>
</organism>
<accession>A0ABY9Z2K3</accession>
<evidence type="ECO:0000259" key="1">
    <source>
        <dbReference type="PROSITE" id="PS51087"/>
    </source>
</evidence>
<keyword evidence="3" id="KW-1185">Reference proteome</keyword>
<dbReference type="PANTHER" id="PTHR14289">
    <property type="entry name" value="F-BOX ONLY PROTEIN 3"/>
    <property type="match status" value="1"/>
</dbReference>
<feature type="domain" description="ApaG" evidence="1">
    <location>
        <begin position="15"/>
        <end position="140"/>
    </location>
</feature>
<evidence type="ECO:0000313" key="3">
    <source>
        <dbReference type="Proteomes" id="UP001301869"/>
    </source>
</evidence>
<dbReference type="Pfam" id="PF04379">
    <property type="entry name" value="DUF525"/>
    <property type="match status" value="1"/>
</dbReference>
<dbReference type="NCBIfam" id="NF003967">
    <property type="entry name" value="PRK05461.1"/>
    <property type="match status" value="1"/>
</dbReference>
<gene>
    <name evidence="2" type="primary">apaG</name>
    <name evidence="2" type="ORF">P1P91_04280</name>
</gene>
<protein>
    <submittedName>
        <fullName evidence="2">Co2+/Mg2+ efflux protein ApaG</fullName>
    </submittedName>
</protein>
<proteinExistence type="predicted"/>
<dbReference type="Proteomes" id="UP001301869">
    <property type="component" value="Chromosome"/>
</dbReference>